<dbReference type="PROSITE" id="PS50267">
    <property type="entry name" value="NA_NEUROTRAN_SYMP_3"/>
    <property type="match status" value="1"/>
</dbReference>
<dbReference type="InterPro" id="IPR000175">
    <property type="entry name" value="Na/ntran_symport"/>
</dbReference>
<dbReference type="SUPFAM" id="SSF161070">
    <property type="entry name" value="SNF-like"/>
    <property type="match status" value="1"/>
</dbReference>
<dbReference type="InterPro" id="IPR047218">
    <property type="entry name" value="YocR/YhdH-like"/>
</dbReference>
<keyword evidence="8" id="KW-1185">Reference proteome</keyword>
<keyword evidence="5 6" id="KW-0472">Membrane</keyword>
<evidence type="ECO:0000256" key="3">
    <source>
        <dbReference type="ARBA" id="ARBA00022692"/>
    </source>
</evidence>
<feature type="transmembrane region" description="Helical" evidence="6">
    <location>
        <begin position="388"/>
        <end position="405"/>
    </location>
</feature>
<keyword evidence="3 6" id="KW-0812">Transmembrane</keyword>
<keyword evidence="2" id="KW-0813">Transport</keyword>
<feature type="transmembrane region" description="Helical" evidence="6">
    <location>
        <begin position="86"/>
        <end position="107"/>
    </location>
</feature>
<dbReference type="PANTHER" id="PTHR42948">
    <property type="entry name" value="TRANSPORTER"/>
    <property type="match status" value="1"/>
</dbReference>
<dbReference type="PANTHER" id="PTHR42948:SF1">
    <property type="entry name" value="TRANSPORTER"/>
    <property type="match status" value="1"/>
</dbReference>
<dbReference type="PROSITE" id="PS51257">
    <property type="entry name" value="PROKAR_LIPOPROTEIN"/>
    <property type="match status" value="1"/>
</dbReference>
<sequence length="450" mass="48361">MEENREKFSSGLAVFFATLSSCVGLGNIWMFPYVVGENGGATFILIYLACVLIIGLPTLISEFALGRQTRKNIYGAVSSITDKKMFRVIGIFGVTASFCMLFFYTVVTGWVYSYVFKALTGAFKGADAQQVATMFNQTSLGPISPILWQLLALVVGGVILTMGVKSGIEKLTKTLMPVLIVLLALCAIRSVSLPNAMGGIDFLFKPDFSKVTFSVFLSALGLAFFKLSVGTGSMVTYSSYFTDDNNLIATGAKVAVADTCVSLIAGIAIFPAVFSFGQTPASGPGLLFNTVPLIFSKMPGGTILAVVFFLLTAMAATMAMISIMEVLIATFSEQFKIGRVKAIIINIIIIIVFGSLASLSANPDAPLANVTIFGLTFFDFFNAIISNVLLPINGFLVTILMGHVISNKVYTSQLTNDGTLKNEKLVNFITFLVRYITPALILIVFVKSFI</sequence>
<reference evidence="7 8" key="1">
    <citation type="journal article" date="2021" name="Cell Host Microbe">
        <title>in vivo commensal control of Clostridioides difficile virulence.</title>
        <authorList>
            <person name="Girinathan B.P."/>
            <person name="Dibenedetto N."/>
            <person name="Worley J.N."/>
            <person name="Peltier J."/>
            <person name="Arrieta-Ortiz M.L."/>
            <person name="Rupa Christinal Immanuel S."/>
            <person name="Lavin R."/>
            <person name="Delaney M.L."/>
            <person name="Cummins C."/>
            <person name="Hoffmann M."/>
            <person name="Luo Y."/>
            <person name="Gonzalez-Escalona N."/>
            <person name="Allard M."/>
            <person name="Onderdonk A.B."/>
            <person name="Gerber G.K."/>
            <person name="Sonenshein A.L."/>
            <person name="Baliga N."/>
            <person name="Dupuy B."/>
            <person name="Bry L."/>
        </authorList>
    </citation>
    <scope>NUCLEOTIDE SEQUENCE [LARGE SCALE GENOMIC DNA]</scope>
    <source>
        <strain evidence="7 8">DSM 599</strain>
    </source>
</reference>
<feature type="transmembrane region" description="Helical" evidence="6">
    <location>
        <begin position="12"/>
        <end position="31"/>
    </location>
</feature>
<evidence type="ECO:0000256" key="5">
    <source>
        <dbReference type="ARBA" id="ARBA00023136"/>
    </source>
</evidence>
<evidence type="ECO:0000256" key="1">
    <source>
        <dbReference type="ARBA" id="ARBA00004141"/>
    </source>
</evidence>
<keyword evidence="4 6" id="KW-1133">Transmembrane helix</keyword>
<proteinExistence type="predicted"/>
<gene>
    <name evidence="7" type="ORF">K5V21_12360</name>
</gene>
<evidence type="ECO:0000256" key="4">
    <source>
        <dbReference type="ARBA" id="ARBA00022989"/>
    </source>
</evidence>
<dbReference type="CDD" id="cd10336">
    <property type="entry name" value="SLC6sbd_Tyt1-Like"/>
    <property type="match status" value="1"/>
</dbReference>
<name>A0ABS7KZK2_CLOSR</name>
<dbReference type="Proteomes" id="UP001299068">
    <property type="component" value="Unassembled WGS sequence"/>
</dbReference>
<feature type="transmembrane region" description="Helical" evidence="6">
    <location>
        <begin position="43"/>
        <end position="65"/>
    </location>
</feature>
<protein>
    <submittedName>
        <fullName evidence="7">Sodium-dependent transporter</fullName>
    </submittedName>
</protein>
<evidence type="ECO:0000313" key="7">
    <source>
        <dbReference type="EMBL" id="MBY0756239.1"/>
    </source>
</evidence>
<dbReference type="EMBL" id="JAIKTU010000009">
    <property type="protein sequence ID" value="MBY0756239.1"/>
    <property type="molecule type" value="Genomic_DNA"/>
</dbReference>
<dbReference type="PRINTS" id="PR00176">
    <property type="entry name" value="NANEUSMPORT"/>
</dbReference>
<evidence type="ECO:0000256" key="6">
    <source>
        <dbReference type="SAM" id="Phobius"/>
    </source>
</evidence>
<dbReference type="RefSeq" id="WP_221861503.1">
    <property type="nucleotide sequence ID" value="NZ_JAIKTU010000009.1"/>
</dbReference>
<dbReference type="NCBIfam" id="NF037979">
    <property type="entry name" value="Na_transp"/>
    <property type="match status" value="1"/>
</dbReference>
<accession>A0ABS7KZK2</accession>
<feature type="transmembrane region" description="Helical" evidence="6">
    <location>
        <begin position="255"/>
        <end position="277"/>
    </location>
</feature>
<feature type="transmembrane region" description="Helical" evidence="6">
    <location>
        <begin position="175"/>
        <end position="193"/>
    </location>
</feature>
<feature type="transmembrane region" description="Helical" evidence="6">
    <location>
        <begin position="425"/>
        <end position="446"/>
    </location>
</feature>
<dbReference type="InterPro" id="IPR037272">
    <property type="entry name" value="SNS_sf"/>
</dbReference>
<dbReference type="Pfam" id="PF00209">
    <property type="entry name" value="SNF"/>
    <property type="match status" value="2"/>
</dbReference>
<comment type="subcellular location">
    <subcellularLocation>
        <location evidence="1">Membrane</location>
        <topology evidence="1">Multi-pass membrane protein</topology>
    </subcellularLocation>
</comment>
<feature type="transmembrane region" description="Helical" evidence="6">
    <location>
        <begin position="340"/>
        <end position="359"/>
    </location>
</feature>
<feature type="transmembrane region" description="Helical" evidence="6">
    <location>
        <begin position="213"/>
        <end position="235"/>
    </location>
</feature>
<feature type="transmembrane region" description="Helical" evidence="6">
    <location>
        <begin position="146"/>
        <end position="163"/>
    </location>
</feature>
<comment type="caution">
    <text evidence="7">The sequence shown here is derived from an EMBL/GenBank/DDBJ whole genome shotgun (WGS) entry which is preliminary data.</text>
</comment>
<evidence type="ECO:0000256" key="2">
    <source>
        <dbReference type="ARBA" id="ARBA00022448"/>
    </source>
</evidence>
<evidence type="ECO:0000313" key="8">
    <source>
        <dbReference type="Proteomes" id="UP001299068"/>
    </source>
</evidence>
<feature type="transmembrane region" description="Helical" evidence="6">
    <location>
        <begin position="303"/>
        <end position="328"/>
    </location>
</feature>
<organism evidence="7 8">
    <name type="scientific">Clostridium sardiniense</name>
    <name type="common">Clostridium absonum</name>
    <dbReference type="NCBI Taxonomy" id="29369"/>
    <lineage>
        <taxon>Bacteria</taxon>
        <taxon>Bacillati</taxon>
        <taxon>Bacillota</taxon>
        <taxon>Clostridia</taxon>
        <taxon>Eubacteriales</taxon>
        <taxon>Clostridiaceae</taxon>
        <taxon>Clostridium</taxon>
    </lineage>
</organism>